<comment type="subcellular location">
    <subcellularLocation>
        <location evidence="1">Cell membrane</location>
        <topology evidence="1">Multi-pass membrane protein</topology>
    </subcellularLocation>
</comment>
<dbReference type="KEGG" id="fwa:DCMF_23815"/>
<keyword evidence="3 7" id="KW-0812">Transmembrane</keyword>
<dbReference type="InterPro" id="IPR036197">
    <property type="entry name" value="NarG-like_sf"/>
</dbReference>
<sequence length="330" mass="37424">MGVGFSLMAMIILILIPVLGVYAGGEYMLGVVLPYGAFALFVLGVIYRIGVWARSPVPFRIPTTCGQQKTLSWIRPNGIENPTSALGVWLRMAGEIFLFRSLFRNTKLKLTEKRAMVTIWEKWLWLAAIIFHWSFLIIILRHLRFVTGEVPVLVRLLDGLDGFFSFGMFSFYLTDLLIVGALGFLLIRRLVIPMVRYVSFAADYFPLFLILGIGLSGILMKYFLRADVTAVKELALGLVTFHPAIPGEVGLIFYVHLFLVCVLLAYFPFSKLMHGPGLLLTPTRNMANNNRMARHVNPWNYPVHVHTYEEYEDEFRKIMQGAGLPLEKEG</sequence>
<name>A0A3G1KY33_FORW1</name>
<dbReference type="Pfam" id="PF02665">
    <property type="entry name" value="Nitrate_red_gam"/>
    <property type="match status" value="1"/>
</dbReference>
<feature type="transmembrane region" description="Helical" evidence="7">
    <location>
        <begin position="207"/>
        <end position="224"/>
    </location>
</feature>
<protein>
    <submittedName>
        <fullName evidence="9">Menaquinol oxidoreductase</fullName>
    </submittedName>
</protein>
<keyword evidence="4 7" id="KW-1133">Transmembrane helix</keyword>
<dbReference type="GO" id="GO:0005886">
    <property type="term" value="C:plasma membrane"/>
    <property type="evidence" value="ECO:0007669"/>
    <property type="project" value="UniProtKB-SubCell"/>
</dbReference>
<evidence type="ECO:0000313" key="10">
    <source>
        <dbReference type="Proteomes" id="UP000323521"/>
    </source>
</evidence>
<evidence type="ECO:0000256" key="1">
    <source>
        <dbReference type="ARBA" id="ARBA00004651"/>
    </source>
</evidence>
<evidence type="ECO:0000256" key="5">
    <source>
        <dbReference type="ARBA" id="ARBA00023002"/>
    </source>
</evidence>
<feature type="transmembrane region" description="Helical" evidence="7">
    <location>
        <begin position="163"/>
        <end position="187"/>
    </location>
</feature>
<feature type="transmembrane region" description="Helical" evidence="7">
    <location>
        <begin position="32"/>
        <end position="50"/>
    </location>
</feature>
<gene>
    <name evidence="9" type="ORF">DCMF_23815</name>
</gene>
<feature type="transmembrane region" description="Helical" evidence="7">
    <location>
        <begin position="244"/>
        <end position="267"/>
    </location>
</feature>
<dbReference type="Gene3D" id="1.20.950.20">
    <property type="entry name" value="Transmembrane di-heme cytochromes, Chain C"/>
    <property type="match status" value="1"/>
</dbReference>
<dbReference type="EMBL" id="CP017634">
    <property type="protein sequence ID" value="ATW27376.1"/>
    <property type="molecule type" value="Genomic_DNA"/>
</dbReference>
<reference evidence="9 10" key="1">
    <citation type="submission" date="2016-10" db="EMBL/GenBank/DDBJ databases">
        <title>Complete Genome Sequence of Peptococcaceae strain DCMF.</title>
        <authorList>
            <person name="Edwards R.J."/>
            <person name="Holland S.I."/>
            <person name="Deshpande N.P."/>
            <person name="Wong Y.K."/>
            <person name="Ertan H."/>
            <person name="Manefield M."/>
            <person name="Russell T.L."/>
            <person name="Lee M.J."/>
        </authorList>
    </citation>
    <scope>NUCLEOTIDE SEQUENCE [LARGE SCALE GENOMIC DNA]</scope>
    <source>
        <strain evidence="9 10">DCMF</strain>
    </source>
</reference>
<keyword evidence="5" id="KW-0560">Oxidoreductase</keyword>
<evidence type="ECO:0000256" key="3">
    <source>
        <dbReference type="ARBA" id="ARBA00022692"/>
    </source>
</evidence>
<dbReference type="NCBIfam" id="NF038037">
    <property type="entry name" value="cytob_DsrM"/>
    <property type="match status" value="1"/>
</dbReference>
<accession>A0A3G1KY33</accession>
<dbReference type="GO" id="GO:0016491">
    <property type="term" value="F:oxidoreductase activity"/>
    <property type="evidence" value="ECO:0007669"/>
    <property type="project" value="UniProtKB-KW"/>
</dbReference>
<dbReference type="OrthoDB" id="9769404at2"/>
<evidence type="ECO:0000256" key="6">
    <source>
        <dbReference type="ARBA" id="ARBA00023136"/>
    </source>
</evidence>
<evidence type="ECO:0000259" key="8">
    <source>
        <dbReference type="Pfam" id="PF02665"/>
    </source>
</evidence>
<organism evidence="9 10">
    <name type="scientific">Formimonas warabiya</name>
    <dbReference type="NCBI Taxonomy" id="1761012"/>
    <lineage>
        <taxon>Bacteria</taxon>
        <taxon>Bacillati</taxon>
        <taxon>Bacillota</taxon>
        <taxon>Clostridia</taxon>
        <taxon>Eubacteriales</taxon>
        <taxon>Peptococcaceae</taxon>
        <taxon>Candidatus Formimonas</taxon>
    </lineage>
</organism>
<evidence type="ECO:0000256" key="2">
    <source>
        <dbReference type="ARBA" id="ARBA00022475"/>
    </source>
</evidence>
<keyword evidence="6 7" id="KW-0472">Membrane</keyword>
<dbReference type="SUPFAM" id="SSF103501">
    <property type="entry name" value="Respiratory nitrate reductase 1 gamma chain"/>
    <property type="match status" value="1"/>
</dbReference>
<evidence type="ECO:0000256" key="4">
    <source>
        <dbReference type="ARBA" id="ARBA00022989"/>
    </source>
</evidence>
<evidence type="ECO:0000256" key="7">
    <source>
        <dbReference type="SAM" id="Phobius"/>
    </source>
</evidence>
<proteinExistence type="predicted"/>
<feature type="transmembrane region" description="Helical" evidence="7">
    <location>
        <begin position="123"/>
        <end position="143"/>
    </location>
</feature>
<dbReference type="InterPro" id="IPR023234">
    <property type="entry name" value="NarG-like_domain"/>
</dbReference>
<keyword evidence="2" id="KW-1003">Cell membrane</keyword>
<dbReference type="AlphaFoldDB" id="A0A3G1KY33"/>
<keyword evidence="10" id="KW-1185">Reference proteome</keyword>
<feature type="transmembrane region" description="Helical" evidence="7">
    <location>
        <begin position="6"/>
        <end position="25"/>
    </location>
</feature>
<dbReference type="Proteomes" id="UP000323521">
    <property type="component" value="Chromosome"/>
</dbReference>
<evidence type="ECO:0000313" key="9">
    <source>
        <dbReference type="EMBL" id="ATW27376.1"/>
    </source>
</evidence>
<dbReference type="InterPro" id="IPR047660">
    <property type="entry name" value="DsrM"/>
</dbReference>
<feature type="domain" description="NarG-like" evidence="8">
    <location>
        <begin position="96"/>
        <end position="274"/>
    </location>
</feature>